<protein>
    <submittedName>
        <fullName evidence="1">Uncharacterized protein</fullName>
    </submittedName>
</protein>
<proteinExistence type="predicted"/>
<dbReference type="EMBL" id="GBRH01217905">
    <property type="protein sequence ID" value="JAD79990.1"/>
    <property type="molecule type" value="Transcribed_RNA"/>
</dbReference>
<sequence length="49" mass="5121">MKGLNTNPRNAGCNRLDAYTANHVISGTAHSSLNKVVAVTMSISSYAIA</sequence>
<organism evidence="1">
    <name type="scientific">Arundo donax</name>
    <name type="common">Giant reed</name>
    <name type="synonym">Donax arundinaceus</name>
    <dbReference type="NCBI Taxonomy" id="35708"/>
    <lineage>
        <taxon>Eukaryota</taxon>
        <taxon>Viridiplantae</taxon>
        <taxon>Streptophyta</taxon>
        <taxon>Embryophyta</taxon>
        <taxon>Tracheophyta</taxon>
        <taxon>Spermatophyta</taxon>
        <taxon>Magnoliopsida</taxon>
        <taxon>Liliopsida</taxon>
        <taxon>Poales</taxon>
        <taxon>Poaceae</taxon>
        <taxon>PACMAD clade</taxon>
        <taxon>Arundinoideae</taxon>
        <taxon>Arundineae</taxon>
        <taxon>Arundo</taxon>
    </lineage>
</organism>
<name>A0A0A9D2U9_ARUDO</name>
<accession>A0A0A9D2U9</accession>
<dbReference type="AlphaFoldDB" id="A0A0A9D2U9"/>
<reference evidence="1" key="2">
    <citation type="journal article" date="2015" name="Data Brief">
        <title>Shoot transcriptome of the giant reed, Arundo donax.</title>
        <authorList>
            <person name="Barrero R.A."/>
            <person name="Guerrero F.D."/>
            <person name="Moolhuijzen P."/>
            <person name="Goolsby J.A."/>
            <person name="Tidwell J."/>
            <person name="Bellgard S.E."/>
            <person name="Bellgard M.I."/>
        </authorList>
    </citation>
    <scope>NUCLEOTIDE SEQUENCE</scope>
    <source>
        <tissue evidence="1">Shoot tissue taken approximately 20 cm above the soil surface</tissue>
    </source>
</reference>
<evidence type="ECO:0000313" key="1">
    <source>
        <dbReference type="EMBL" id="JAD79990.1"/>
    </source>
</evidence>
<reference evidence="1" key="1">
    <citation type="submission" date="2014-09" db="EMBL/GenBank/DDBJ databases">
        <authorList>
            <person name="Magalhaes I.L.F."/>
            <person name="Oliveira U."/>
            <person name="Santos F.R."/>
            <person name="Vidigal T.H.D.A."/>
            <person name="Brescovit A.D."/>
            <person name="Santos A.J."/>
        </authorList>
    </citation>
    <scope>NUCLEOTIDE SEQUENCE</scope>
    <source>
        <tissue evidence="1">Shoot tissue taken approximately 20 cm above the soil surface</tissue>
    </source>
</reference>